<protein>
    <submittedName>
        <fullName evidence="1">Uncharacterized protein</fullName>
    </submittedName>
</protein>
<accession>A0A1F7W627</accession>
<comment type="caution">
    <text evidence="1">The sequence shown here is derived from an EMBL/GenBank/DDBJ whole genome shotgun (WGS) entry which is preliminary data.</text>
</comment>
<name>A0A1F7W627_9BACT</name>
<gene>
    <name evidence="1" type="ORF">A2304_00165</name>
</gene>
<evidence type="ECO:0000313" key="2">
    <source>
        <dbReference type="Proteomes" id="UP000176501"/>
    </source>
</evidence>
<organism evidence="1 2">
    <name type="scientific">Candidatus Uhrbacteria bacterium RIFOXYB2_FULL_57_15</name>
    <dbReference type="NCBI Taxonomy" id="1802422"/>
    <lineage>
        <taxon>Bacteria</taxon>
        <taxon>Candidatus Uhriibacteriota</taxon>
    </lineage>
</organism>
<reference evidence="1 2" key="1">
    <citation type="journal article" date="2016" name="Nat. Commun.">
        <title>Thousands of microbial genomes shed light on interconnected biogeochemical processes in an aquifer system.</title>
        <authorList>
            <person name="Anantharaman K."/>
            <person name="Brown C.T."/>
            <person name="Hug L.A."/>
            <person name="Sharon I."/>
            <person name="Castelle C.J."/>
            <person name="Probst A.J."/>
            <person name="Thomas B.C."/>
            <person name="Singh A."/>
            <person name="Wilkins M.J."/>
            <person name="Karaoz U."/>
            <person name="Brodie E.L."/>
            <person name="Williams K.H."/>
            <person name="Hubbard S.S."/>
            <person name="Banfield J.F."/>
        </authorList>
    </citation>
    <scope>NUCLEOTIDE SEQUENCE [LARGE SCALE GENOMIC DNA]</scope>
</reference>
<sequence>MEHTIRMGYRRASDGSAEPICEPPVDAFLLSLWGHAGQAILETDAFVAIGALDGMVRVEGRIRPATMANEIKHMVSLCAFYMNALANAIDEGYPFEEVADAVIRSVGRTVIFRYIDRPFVETEPPGHCDDDSIVVKEPRIEYPDGRLRVVVTGNPMDHPMRHWADAIIRNRVRDTILEKLAGKTTADA</sequence>
<dbReference type="Proteomes" id="UP000176501">
    <property type="component" value="Unassembled WGS sequence"/>
</dbReference>
<dbReference type="EMBL" id="MGFE01000021">
    <property type="protein sequence ID" value="OGL98251.1"/>
    <property type="molecule type" value="Genomic_DNA"/>
</dbReference>
<evidence type="ECO:0000313" key="1">
    <source>
        <dbReference type="EMBL" id="OGL98251.1"/>
    </source>
</evidence>
<proteinExistence type="predicted"/>
<dbReference type="AlphaFoldDB" id="A0A1F7W627"/>